<sequence length="70" mass="8031">MTFPKRQVRKVLPCGHHLTRSMRPLRSAKAPQEVEEGAEKCERDGTSKSEVITPRGTERGNRRCRRDKKG</sequence>
<name>A0ABN7B4P0_9HEMI</name>
<reference evidence="2 3" key="1">
    <citation type="submission" date="2023-09" db="EMBL/GenBank/DDBJ databases">
        <title>Nesidiocoris tenuis whole genome shotgun sequence.</title>
        <authorList>
            <person name="Shibata T."/>
            <person name="Shimoda M."/>
            <person name="Kobayashi T."/>
            <person name="Uehara T."/>
        </authorList>
    </citation>
    <scope>NUCLEOTIDE SEQUENCE [LARGE SCALE GENOMIC DNA]</scope>
    <source>
        <strain evidence="2 3">Japan</strain>
    </source>
</reference>
<proteinExistence type="predicted"/>
<feature type="compositionally biased region" description="Basic and acidic residues" evidence="1">
    <location>
        <begin position="37"/>
        <end position="47"/>
    </location>
</feature>
<keyword evidence="3" id="KW-1185">Reference proteome</keyword>
<dbReference type="EMBL" id="AP028917">
    <property type="protein sequence ID" value="BES98145.1"/>
    <property type="molecule type" value="Genomic_DNA"/>
</dbReference>
<evidence type="ECO:0000256" key="1">
    <source>
        <dbReference type="SAM" id="MobiDB-lite"/>
    </source>
</evidence>
<protein>
    <submittedName>
        <fullName evidence="2">Uncharacterized protein</fullName>
    </submittedName>
</protein>
<organism evidence="2 3">
    <name type="scientific">Nesidiocoris tenuis</name>
    <dbReference type="NCBI Taxonomy" id="355587"/>
    <lineage>
        <taxon>Eukaryota</taxon>
        <taxon>Metazoa</taxon>
        <taxon>Ecdysozoa</taxon>
        <taxon>Arthropoda</taxon>
        <taxon>Hexapoda</taxon>
        <taxon>Insecta</taxon>
        <taxon>Pterygota</taxon>
        <taxon>Neoptera</taxon>
        <taxon>Paraneoptera</taxon>
        <taxon>Hemiptera</taxon>
        <taxon>Heteroptera</taxon>
        <taxon>Panheteroptera</taxon>
        <taxon>Cimicomorpha</taxon>
        <taxon>Miridae</taxon>
        <taxon>Dicyphina</taxon>
        <taxon>Nesidiocoris</taxon>
    </lineage>
</organism>
<gene>
    <name evidence="2" type="ORF">NTJ_10960</name>
</gene>
<feature type="region of interest" description="Disordered" evidence="1">
    <location>
        <begin position="24"/>
        <end position="70"/>
    </location>
</feature>
<evidence type="ECO:0000313" key="2">
    <source>
        <dbReference type="EMBL" id="BES98145.1"/>
    </source>
</evidence>
<dbReference type="Proteomes" id="UP001307889">
    <property type="component" value="Chromosome 9"/>
</dbReference>
<evidence type="ECO:0000313" key="3">
    <source>
        <dbReference type="Proteomes" id="UP001307889"/>
    </source>
</evidence>
<accession>A0ABN7B4P0</accession>